<comment type="caution">
    <text evidence="3">The sequence shown here is derived from an EMBL/GenBank/DDBJ whole genome shotgun (WGS) entry which is preliminary data.</text>
</comment>
<evidence type="ECO:0000256" key="1">
    <source>
        <dbReference type="SAM" id="SignalP"/>
    </source>
</evidence>
<feature type="signal peptide" evidence="1">
    <location>
        <begin position="1"/>
        <end position="35"/>
    </location>
</feature>
<organism evidence="3 4">
    <name type="scientific">Flagellimonas nanhaiensis</name>
    <dbReference type="NCBI Taxonomy" id="2292706"/>
    <lineage>
        <taxon>Bacteria</taxon>
        <taxon>Pseudomonadati</taxon>
        <taxon>Bacteroidota</taxon>
        <taxon>Flavobacteriia</taxon>
        <taxon>Flavobacteriales</taxon>
        <taxon>Flavobacteriaceae</taxon>
        <taxon>Flagellimonas</taxon>
    </lineage>
</organism>
<dbReference type="Proteomes" id="UP000261828">
    <property type="component" value="Unassembled WGS sequence"/>
</dbReference>
<dbReference type="Pfam" id="PF14086">
    <property type="entry name" value="DUF4266"/>
    <property type="match status" value="1"/>
</dbReference>
<sequence>MMKTKYSFPKNYNMSRFLRSCFFVTVLGALLGSCATNLKPYERQYINDPEMSMAGSSVVKFQHYVCTIREGSLVAEGNKGSGGCGCN</sequence>
<dbReference type="PROSITE" id="PS51257">
    <property type="entry name" value="PROKAR_LIPOPROTEIN"/>
    <property type="match status" value="1"/>
</dbReference>
<proteinExistence type="predicted"/>
<keyword evidence="4" id="KW-1185">Reference proteome</keyword>
<dbReference type="OrthoDB" id="679785at2"/>
<keyword evidence="1" id="KW-0732">Signal</keyword>
<reference evidence="3 4" key="1">
    <citation type="submission" date="2018-08" db="EMBL/GenBank/DDBJ databases">
        <title>Muricauda nanhaiensis sp. nov., isolated from seawater of the South China Sea.</title>
        <authorList>
            <person name="Dang Y."/>
        </authorList>
    </citation>
    <scope>NUCLEOTIDE SEQUENCE [LARGE SCALE GENOMIC DNA]</scope>
    <source>
        <strain evidence="3 4">SM1704</strain>
    </source>
</reference>
<evidence type="ECO:0000313" key="3">
    <source>
        <dbReference type="EMBL" id="RDY61369.1"/>
    </source>
</evidence>
<protein>
    <submittedName>
        <fullName evidence="3">DUF4266 domain-containing protein</fullName>
    </submittedName>
</protein>
<dbReference type="EMBL" id="QTJX01000001">
    <property type="protein sequence ID" value="RDY61369.1"/>
    <property type="molecule type" value="Genomic_DNA"/>
</dbReference>
<dbReference type="AlphaFoldDB" id="A0A371JUB3"/>
<gene>
    <name evidence="3" type="ORF">DX873_04195</name>
</gene>
<evidence type="ECO:0000313" key="4">
    <source>
        <dbReference type="Proteomes" id="UP000261828"/>
    </source>
</evidence>
<evidence type="ECO:0000259" key="2">
    <source>
        <dbReference type="Pfam" id="PF14086"/>
    </source>
</evidence>
<accession>A0A371JUB3</accession>
<feature type="chain" id="PRO_5016985843" evidence="1">
    <location>
        <begin position="36"/>
        <end position="87"/>
    </location>
</feature>
<name>A0A371JUB3_9FLAO</name>
<dbReference type="InterPro" id="IPR025362">
    <property type="entry name" value="DUF4266"/>
</dbReference>
<feature type="domain" description="DUF4266" evidence="2">
    <location>
        <begin position="39"/>
        <end position="87"/>
    </location>
</feature>